<feature type="binding site" evidence="6">
    <location>
        <position position="9"/>
    </location>
    <ligand>
        <name>Mg(2+)</name>
        <dbReference type="ChEBI" id="CHEBI:18420"/>
        <label>1</label>
    </ligand>
</feature>
<dbReference type="PROSITE" id="PS51435">
    <property type="entry name" value="AP_NUCLEASE_F1_4"/>
    <property type="match status" value="1"/>
</dbReference>
<dbReference type="RefSeq" id="WP_015272433.1">
    <property type="nucleotide sequence ID" value="NC_019907.1"/>
</dbReference>
<dbReference type="KEGG" id="lcc:B488_00130"/>
<feature type="binding site" evidence="6">
    <location>
        <position position="156"/>
    </location>
    <ligand>
        <name>Mg(2+)</name>
        <dbReference type="ChEBI" id="CHEBI:18420"/>
        <label>1</label>
    </ligand>
</feature>
<proteinExistence type="inferred from homology"/>
<dbReference type="SUPFAM" id="SSF56219">
    <property type="entry name" value="DNase I-like"/>
    <property type="match status" value="1"/>
</dbReference>
<dbReference type="InterPro" id="IPR036691">
    <property type="entry name" value="Endo/exonu/phosph_ase_sf"/>
</dbReference>
<dbReference type="InterPro" id="IPR005135">
    <property type="entry name" value="Endo/exonuclease/phosphatase"/>
</dbReference>
<name>L0EUG8_LIBCB</name>
<feature type="binding site" evidence="6">
    <location>
        <position position="258"/>
    </location>
    <ligand>
        <name>Mg(2+)</name>
        <dbReference type="ChEBI" id="CHEBI:18420"/>
        <label>1</label>
    </ligand>
</feature>
<feature type="site" description="Important for catalytic activity" evidence="7">
    <location>
        <position position="228"/>
    </location>
</feature>
<dbReference type="AlphaFoldDB" id="L0EUG8"/>
<evidence type="ECO:0000259" key="8">
    <source>
        <dbReference type="Pfam" id="PF03372"/>
    </source>
</evidence>
<keyword evidence="10" id="KW-1185">Reference proteome</keyword>
<keyword evidence="3 9" id="KW-0378">Hydrolase</keyword>
<feature type="active site" evidence="5">
    <location>
        <position position="110"/>
    </location>
</feature>
<dbReference type="InterPro" id="IPR037493">
    <property type="entry name" value="ExoIII-like"/>
</dbReference>
<evidence type="ECO:0000256" key="1">
    <source>
        <dbReference type="ARBA" id="ARBA00007092"/>
    </source>
</evidence>
<dbReference type="EC" id="3.1.11.2" evidence="9"/>
<dbReference type="NCBIfam" id="TIGR00633">
    <property type="entry name" value="xth"/>
    <property type="match status" value="1"/>
</dbReference>
<comment type="cofactor">
    <cofactor evidence="6">
        <name>Mg(2+)</name>
        <dbReference type="ChEBI" id="CHEBI:18420"/>
    </cofactor>
    <cofactor evidence="6">
        <name>Mn(2+)</name>
        <dbReference type="ChEBI" id="CHEBI:29035"/>
    </cofactor>
    <text evidence="6">Probably binds two magnesium or manganese ions per subunit.</text>
</comment>
<feature type="active site" description="Proton donor/acceptor" evidence="5">
    <location>
        <position position="154"/>
    </location>
</feature>
<dbReference type="HOGENOM" id="CLU_027539_0_0_5"/>
<sequence length="267" mass="31502">MTFSLVTWNVNSLRLRWPLIERFLKKFSPNIICFQETKCPNHLFPLEAFEKFGYKYFVLHGQKAYNGVAILAQFPLTEELRKGYCNNSDARYVSVLFERFGKRIRLHNFYVPAGGYEPDPIKNPKFSYKIKFLEEMKSIHSDNEVDCSSILVGDLNVAPLENDVWSHKKMLGVVSHTPVETEALLKIMEYGAWIDLIRLHIPEHQKIYTWWSYRAINWEDADRGRRLDHIWSSKDLSCYLNSVEIFKEARGWQRPSDHVPIIAYFNF</sequence>
<dbReference type="Proteomes" id="UP000010799">
    <property type="component" value="Chromosome"/>
</dbReference>
<dbReference type="GO" id="GO:0046872">
    <property type="term" value="F:metal ion binding"/>
    <property type="evidence" value="ECO:0007669"/>
    <property type="project" value="UniProtKB-KW"/>
</dbReference>
<evidence type="ECO:0000313" key="10">
    <source>
        <dbReference type="Proteomes" id="UP000010799"/>
    </source>
</evidence>
<dbReference type="Gene3D" id="3.60.10.10">
    <property type="entry name" value="Endonuclease/exonuclease/phosphatase"/>
    <property type="match status" value="1"/>
</dbReference>
<feature type="active site" description="Proton acceptor" evidence="5">
    <location>
        <position position="258"/>
    </location>
</feature>
<evidence type="ECO:0000256" key="4">
    <source>
        <dbReference type="ARBA" id="ARBA00022842"/>
    </source>
</evidence>
<organism evidence="9 10">
    <name type="scientific">Liberibacter crescens (strain BT-1)</name>
    <dbReference type="NCBI Taxonomy" id="1215343"/>
    <lineage>
        <taxon>Bacteria</taxon>
        <taxon>Pseudomonadati</taxon>
        <taxon>Pseudomonadota</taxon>
        <taxon>Alphaproteobacteria</taxon>
        <taxon>Hyphomicrobiales</taxon>
        <taxon>Rhizobiaceae</taxon>
        <taxon>Liberibacter</taxon>
    </lineage>
</organism>
<dbReference type="InterPro" id="IPR004808">
    <property type="entry name" value="AP_endonuc_1"/>
</dbReference>
<evidence type="ECO:0000313" key="9">
    <source>
        <dbReference type="EMBL" id="AGA64006.1"/>
    </source>
</evidence>
<dbReference type="GO" id="GO:0008311">
    <property type="term" value="F:double-stranded DNA 3'-5' DNA exonuclease activity"/>
    <property type="evidence" value="ECO:0007669"/>
    <property type="project" value="UniProtKB-EC"/>
</dbReference>
<dbReference type="PANTHER" id="PTHR43250">
    <property type="entry name" value="EXODEOXYRIBONUCLEASE III"/>
    <property type="match status" value="1"/>
</dbReference>
<reference evidence="9 10" key="1">
    <citation type="journal article" date="2012" name="Stand. Genomic Sci.">
        <title>Complete genome sequence of Liberibacter crescens BT-1.</title>
        <authorList>
            <person name="Leonard M.T."/>
            <person name="Fagen J.R."/>
            <person name="Davis-Richardson A.G."/>
            <person name="Davis M.J."/>
            <person name="Triplett E.W."/>
        </authorList>
    </citation>
    <scope>NUCLEOTIDE SEQUENCE [LARGE SCALE GENOMIC DNA]</scope>
    <source>
        <strain evidence="9 10">BT-1</strain>
    </source>
</reference>
<evidence type="ECO:0000256" key="3">
    <source>
        <dbReference type="ARBA" id="ARBA00022801"/>
    </source>
</evidence>
<feature type="site" description="Transition state stabilizer" evidence="7">
    <location>
        <position position="156"/>
    </location>
</feature>
<feature type="binding site" evidence="6">
    <location>
        <position position="154"/>
    </location>
    <ligand>
        <name>Mg(2+)</name>
        <dbReference type="ChEBI" id="CHEBI:18420"/>
        <label>1</label>
    </ligand>
</feature>
<dbReference type="Pfam" id="PF03372">
    <property type="entry name" value="Exo_endo_phos"/>
    <property type="match status" value="1"/>
</dbReference>
<feature type="binding site" evidence="6">
    <location>
        <position position="257"/>
    </location>
    <ligand>
        <name>Mg(2+)</name>
        <dbReference type="ChEBI" id="CHEBI:18420"/>
        <label>1</label>
    </ligand>
</feature>
<evidence type="ECO:0000256" key="2">
    <source>
        <dbReference type="ARBA" id="ARBA00022723"/>
    </source>
</evidence>
<dbReference type="CDD" id="cd09086">
    <property type="entry name" value="ExoIII-like_AP-endo"/>
    <property type="match status" value="1"/>
</dbReference>
<feature type="site" description="Interaction with DNA substrate" evidence="7">
    <location>
        <position position="258"/>
    </location>
</feature>
<dbReference type="GO" id="GO:0006281">
    <property type="term" value="P:DNA repair"/>
    <property type="evidence" value="ECO:0007669"/>
    <property type="project" value="InterPro"/>
</dbReference>
<gene>
    <name evidence="9" type="ordered locus">B488_00130</name>
</gene>
<protein>
    <submittedName>
        <fullName evidence="9">Exodeoxyribonuclease III</fullName>
        <ecNumber evidence="9">3.1.11.2</ecNumber>
    </submittedName>
</protein>
<feature type="binding site" evidence="6">
    <location>
        <position position="36"/>
    </location>
    <ligand>
        <name>Mg(2+)</name>
        <dbReference type="ChEBI" id="CHEBI:18420"/>
        <label>1</label>
    </ligand>
</feature>
<dbReference type="PANTHER" id="PTHR43250:SF2">
    <property type="entry name" value="EXODEOXYRIBONUCLEASE III"/>
    <property type="match status" value="1"/>
</dbReference>
<keyword evidence="2 6" id="KW-0479">Metal-binding</keyword>
<feature type="domain" description="Endonuclease/exonuclease/phosphatase" evidence="8">
    <location>
        <begin position="6"/>
        <end position="258"/>
    </location>
</feature>
<dbReference type="PATRIC" id="fig|1215343.11.peg.14"/>
<dbReference type="EMBL" id="CP003789">
    <property type="protein sequence ID" value="AGA64006.1"/>
    <property type="molecule type" value="Genomic_DNA"/>
</dbReference>
<keyword evidence="6" id="KW-0464">Manganese</keyword>
<evidence type="ECO:0000256" key="7">
    <source>
        <dbReference type="PIRSR" id="PIRSR604808-3"/>
    </source>
</evidence>
<keyword evidence="4 6" id="KW-0460">Magnesium</keyword>
<accession>L0EUG8</accession>
<dbReference type="eggNOG" id="COG0708">
    <property type="taxonomic scope" value="Bacteria"/>
</dbReference>
<dbReference type="STRING" id="1215343.B488_00130"/>
<comment type="similarity">
    <text evidence="1">Belongs to the DNA repair enzymes AP/ExoA family.</text>
</comment>
<evidence type="ECO:0000256" key="5">
    <source>
        <dbReference type="PIRSR" id="PIRSR604808-1"/>
    </source>
</evidence>
<evidence type="ECO:0000256" key="6">
    <source>
        <dbReference type="PIRSR" id="PIRSR604808-2"/>
    </source>
</evidence>